<keyword evidence="1 5" id="KW-0479">Metal-binding</keyword>
<feature type="binding site" evidence="5">
    <location>
        <position position="248"/>
    </location>
    <ligand>
        <name>Mn(2+)</name>
        <dbReference type="ChEBI" id="CHEBI:29035"/>
        <label>2</label>
    </ligand>
</feature>
<keyword evidence="3 5" id="KW-0369">Histidine metabolism</keyword>
<comment type="cofactor">
    <cofactor evidence="5">
        <name>Mn(2+)</name>
        <dbReference type="ChEBI" id="CHEBI:29035"/>
    </cofactor>
    <text evidence="5">Binds 2 manganese ions per subunit.</text>
</comment>
<keyword evidence="4 5" id="KW-0464">Manganese</keyword>
<comment type="pathway">
    <text evidence="5">Amino-acid degradation; L-histidine degradation into L-glutamate; L-glutamate from N-formimidoyl-L-glutamate (hydrolase route): step 1/1.</text>
</comment>
<dbReference type="HAMAP" id="MF_00737">
    <property type="entry name" value="Formimidoylglutam"/>
    <property type="match status" value="1"/>
</dbReference>
<dbReference type="GO" id="GO:0050415">
    <property type="term" value="F:formimidoylglutamase activity"/>
    <property type="evidence" value="ECO:0007669"/>
    <property type="project" value="UniProtKB-UniRule"/>
</dbReference>
<protein>
    <recommendedName>
        <fullName evidence="5 6">Formimidoylglutamase</fullName>
        <ecNumber evidence="5 6">3.5.3.8</ecNumber>
    </recommendedName>
    <alternativeName>
        <fullName evidence="5">Formiminoglutamase</fullName>
    </alternativeName>
    <alternativeName>
        <fullName evidence="5">Formiminoglutamate hydrolase</fullName>
    </alternativeName>
</protein>
<reference evidence="8 9" key="1">
    <citation type="submission" date="2014-06" db="EMBL/GenBank/DDBJ databases">
        <authorList>
            <person name="Urmite Genomes Urmite Genomes"/>
        </authorList>
    </citation>
    <scope>NUCLEOTIDE SEQUENCE [LARGE SCALE GENOMIC DNA]</scope>
</reference>
<evidence type="ECO:0000256" key="3">
    <source>
        <dbReference type="ARBA" id="ARBA00022808"/>
    </source>
</evidence>
<feature type="binding site" evidence="5">
    <location>
        <position position="131"/>
    </location>
    <ligand>
        <name>Mn(2+)</name>
        <dbReference type="ChEBI" id="CHEBI:29035"/>
        <label>1</label>
    </ligand>
</feature>
<evidence type="ECO:0000256" key="1">
    <source>
        <dbReference type="ARBA" id="ARBA00022723"/>
    </source>
</evidence>
<feature type="binding site" evidence="5">
    <location>
        <position position="156"/>
    </location>
    <ligand>
        <name>Mn(2+)</name>
        <dbReference type="ChEBI" id="CHEBI:29035"/>
        <label>2</label>
    </ligand>
</feature>
<feature type="binding site" evidence="5">
    <location>
        <position position="250"/>
    </location>
    <ligand>
        <name>Mn(2+)</name>
        <dbReference type="ChEBI" id="CHEBI:29035"/>
        <label>2</label>
    </ligand>
</feature>
<keyword evidence="9" id="KW-1185">Reference proteome</keyword>
<dbReference type="UniPathway" id="UPA00379">
    <property type="reaction ID" value="UER00552"/>
</dbReference>
<dbReference type="InterPro" id="IPR005923">
    <property type="entry name" value="HutG"/>
</dbReference>
<dbReference type="Pfam" id="PF00491">
    <property type="entry name" value="Arginase"/>
    <property type="match status" value="1"/>
</dbReference>
<comment type="function">
    <text evidence="5">Catalyzes the conversion of N-formimidoyl-L-glutamate to L-glutamate and formamide.</text>
</comment>
<evidence type="ECO:0000313" key="9">
    <source>
        <dbReference type="Proteomes" id="UP000044071"/>
    </source>
</evidence>
<feature type="binding site" evidence="5">
    <location>
        <position position="154"/>
    </location>
    <ligand>
        <name>Mn(2+)</name>
        <dbReference type="ChEBI" id="CHEBI:29035"/>
        <label>1</label>
    </ligand>
</feature>
<comment type="catalytic activity">
    <reaction evidence="5">
        <text>N-formimidoyl-L-glutamate + H2O = formamide + L-glutamate</text>
        <dbReference type="Rhea" id="RHEA:22492"/>
        <dbReference type="ChEBI" id="CHEBI:15377"/>
        <dbReference type="ChEBI" id="CHEBI:16397"/>
        <dbReference type="ChEBI" id="CHEBI:29985"/>
        <dbReference type="ChEBI" id="CHEBI:58928"/>
        <dbReference type="EC" id="3.5.3.8"/>
    </reaction>
</comment>
<feature type="binding site" evidence="5">
    <location>
        <position position="154"/>
    </location>
    <ligand>
        <name>Mn(2+)</name>
        <dbReference type="ChEBI" id="CHEBI:29035"/>
        <label>2</label>
    </ligand>
</feature>
<organism evidence="8 9">
    <name type="scientific">Legionella massiliensis</name>
    <dbReference type="NCBI Taxonomy" id="1034943"/>
    <lineage>
        <taxon>Bacteria</taxon>
        <taxon>Pseudomonadati</taxon>
        <taxon>Pseudomonadota</taxon>
        <taxon>Gammaproteobacteria</taxon>
        <taxon>Legionellales</taxon>
        <taxon>Legionellaceae</taxon>
        <taxon>Legionella</taxon>
    </lineage>
</organism>
<dbReference type="PRINTS" id="PR00116">
    <property type="entry name" value="ARGINASE"/>
</dbReference>
<dbReference type="RefSeq" id="WP_043873976.1">
    <property type="nucleotide sequence ID" value="NZ_CCVW01000002.1"/>
</dbReference>
<gene>
    <name evidence="5 8" type="primary">hutG</name>
    <name evidence="8" type="ORF">BN59_01721</name>
</gene>
<feature type="binding site" evidence="5">
    <location>
        <position position="248"/>
    </location>
    <ligand>
        <name>Mn(2+)</name>
        <dbReference type="ChEBI" id="CHEBI:29035"/>
        <label>1</label>
    </ligand>
</feature>
<proteinExistence type="inferred from homology"/>
<dbReference type="GO" id="GO:0019557">
    <property type="term" value="P:L-histidine catabolic process to glutamate and formate"/>
    <property type="evidence" value="ECO:0007669"/>
    <property type="project" value="UniProtKB-UniPathway"/>
</dbReference>
<dbReference type="GO" id="GO:0030145">
    <property type="term" value="F:manganese ion binding"/>
    <property type="evidence" value="ECO:0007669"/>
    <property type="project" value="UniProtKB-UniRule"/>
</dbReference>
<evidence type="ECO:0000256" key="5">
    <source>
        <dbReference type="HAMAP-Rule" id="MF_00737"/>
    </source>
</evidence>
<name>A0A078L0C1_9GAMM</name>
<evidence type="ECO:0000313" key="8">
    <source>
        <dbReference type="EMBL" id="CDZ77438.1"/>
    </source>
</evidence>
<dbReference type="GO" id="GO:0033389">
    <property type="term" value="P:putrescine biosynthetic process from arginine, via agmatine"/>
    <property type="evidence" value="ECO:0007669"/>
    <property type="project" value="TreeGrafter"/>
</dbReference>
<dbReference type="STRING" id="1034943.BN59_01721"/>
<feature type="binding site" evidence="5">
    <location>
        <position position="158"/>
    </location>
    <ligand>
        <name>Mn(2+)</name>
        <dbReference type="ChEBI" id="CHEBI:29035"/>
        <label>1</label>
    </ligand>
</feature>
<dbReference type="Gene3D" id="3.40.800.10">
    <property type="entry name" value="Ureohydrolase domain"/>
    <property type="match status" value="1"/>
</dbReference>
<dbReference type="SUPFAM" id="SSF52768">
    <property type="entry name" value="Arginase/deacetylase"/>
    <property type="match status" value="1"/>
</dbReference>
<dbReference type="AlphaFoldDB" id="A0A078L0C1"/>
<dbReference type="InterPro" id="IPR006035">
    <property type="entry name" value="Ureohydrolase"/>
</dbReference>
<dbReference type="Proteomes" id="UP000044071">
    <property type="component" value="Unassembled WGS sequence"/>
</dbReference>
<accession>A0A078L0C1</accession>
<dbReference type="PROSITE" id="PS51409">
    <property type="entry name" value="ARGINASE_2"/>
    <property type="match status" value="1"/>
</dbReference>
<dbReference type="OrthoDB" id="9789727at2"/>
<comment type="similarity">
    <text evidence="5 7">Belongs to the arginase family.</text>
</comment>
<dbReference type="InterPro" id="IPR023696">
    <property type="entry name" value="Ureohydrolase_dom_sf"/>
</dbReference>
<dbReference type="NCBIfam" id="TIGR01227">
    <property type="entry name" value="hutG"/>
    <property type="match status" value="1"/>
</dbReference>
<evidence type="ECO:0000256" key="7">
    <source>
        <dbReference type="PROSITE-ProRule" id="PRU00742"/>
    </source>
</evidence>
<dbReference type="CDD" id="cd09988">
    <property type="entry name" value="Formimidoylglutamase"/>
    <property type="match status" value="1"/>
</dbReference>
<keyword evidence="2 5" id="KW-0378">Hydrolase</keyword>
<dbReference type="PANTHER" id="PTHR11358">
    <property type="entry name" value="ARGINASE/AGMATINASE"/>
    <property type="match status" value="1"/>
</dbReference>
<dbReference type="GO" id="GO:0019556">
    <property type="term" value="P:L-histidine catabolic process to glutamate and formamide"/>
    <property type="evidence" value="ECO:0007669"/>
    <property type="project" value="UniProtKB-UniRule"/>
</dbReference>
<dbReference type="eggNOG" id="COG0010">
    <property type="taxonomic scope" value="Bacteria"/>
</dbReference>
<dbReference type="EMBL" id="CCSB01000002">
    <property type="protein sequence ID" value="CDZ77438.1"/>
    <property type="molecule type" value="Genomic_DNA"/>
</dbReference>
<evidence type="ECO:0000256" key="6">
    <source>
        <dbReference type="NCBIfam" id="TIGR01227"/>
    </source>
</evidence>
<dbReference type="PANTHER" id="PTHR11358:SF35">
    <property type="entry name" value="FORMIMIDOYLGLUTAMASE"/>
    <property type="match status" value="1"/>
</dbReference>
<dbReference type="GO" id="GO:0008783">
    <property type="term" value="F:agmatinase activity"/>
    <property type="evidence" value="ECO:0007669"/>
    <property type="project" value="TreeGrafter"/>
</dbReference>
<sequence length="319" mass="35854">MLNKLSNYQPTQPSLWQGRKDSLPGERFFQHVNLVDLNNQSLAESSNATILLGFCSDEGIRRNEGRIGAKSGPLELREQLAKLSCHSQQQFIDLGNIVCEHDLEGAQEQFAELISYCHLQGYKTLAFGGGHEIAWGHFRGLTSHYPKLGIINFDAHFDLRPLKDGRFATSGTPFRQISEYCLLNQLPFDYCCLGIQNIANTRSLFDCAKELKVSYLCTERINQESFAWQTAFLDEFMLRHDYIYLSLCLDVFAECFAPGVSAPQATGLTPWQALPLLKYILQTGKVVSLDVAELSPPLDEGKKTVRLAASLVAELLDYY</sequence>
<dbReference type="EC" id="3.5.3.8" evidence="5 6"/>
<evidence type="ECO:0000256" key="2">
    <source>
        <dbReference type="ARBA" id="ARBA00022801"/>
    </source>
</evidence>
<evidence type="ECO:0000256" key="4">
    <source>
        <dbReference type="ARBA" id="ARBA00023211"/>
    </source>
</evidence>